<reference evidence="5 6" key="1">
    <citation type="journal article" date="2014" name="Genome Announc.">
        <title>Draft Genome Sequence of Bacillus alcalophilus AV1934, a Classic Alkaliphile Isolated from Human Feces in 1934.</title>
        <authorList>
            <person name="Attie O."/>
            <person name="Jayaprakash A."/>
            <person name="Shah H."/>
            <person name="Paulsen I.T."/>
            <person name="Morino M."/>
            <person name="Takahashi Y."/>
            <person name="Narumi I."/>
            <person name="Sachidanandam R."/>
            <person name="Satoh K."/>
            <person name="Ito M."/>
            <person name="Krulwich T.A."/>
        </authorList>
    </citation>
    <scope>NUCLEOTIDE SEQUENCE [LARGE SCALE GENOMIC DNA]</scope>
    <source>
        <strain evidence="5 6">AV1934</strain>
    </source>
</reference>
<sequence>MSQPYEVLQEKCRTLRLAETAKELPNLLREAEAKSWTYYEFIHEVLSYEMSCRERKNSEKLMKWAEFPEVLTFENYRLEEQTAIGEKQLNILKELTWVDECFTLIMMGPTGVGKTHLSTALGIHCIENGYQVSFISMDRLIYILKSRDYVGKSRTRYKRITESDLIIIDDVMYMAYEPQDAHLFFQFIYEMYDKAAFILTSNKGPGEWGKFLGDETLTTAILDRLLHRSEVLTFSDEQDSIRMKYRKALFNHQNIES</sequence>
<dbReference type="PANTHER" id="PTHR30050:SF4">
    <property type="entry name" value="ATP-BINDING PROTEIN RV3427C IN INSERTION SEQUENCE-RELATED"/>
    <property type="match status" value="1"/>
</dbReference>
<evidence type="ECO:0000256" key="3">
    <source>
        <dbReference type="ARBA" id="ARBA00022840"/>
    </source>
</evidence>
<name>A0A094WFK5_ALKAL</name>
<evidence type="ECO:0000256" key="1">
    <source>
        <dbReference type="ARBA" id="ARBA00008059"/>
    </source>
</evidence>
<keyword evidence="3 5" id="KW-0067">ATP-binding</keyword>
<dbReference type="STRING" id="1218173.BALCAV_0221830"/>
<dbReference type="GO" id="GO:0006260">
    <property type="term" value="P:DNA replication"/>
    <property type="evidence" value="ECO:0007669"/>
    <property type="project" value="TreeGrafter"/>
</dbReference>
<accession>A0A094WFK5</accession>
<dbReference type="InterPro" id="IPR001270">
    <property type="entry name" value="ClpA/B"/>
</dbReference>
<dbReference type="PIRSF" id="PIRSF003073">
    <property type="entry name" value="DNAC_TnpB_IstB"/>
    <property type="match status" value="1"/>
</dbReference>
<dbReference type="SMART" id="SM00382">
    <property type="entry name" value="AAA"/>
    <property type="match status" value="1"/>
</dbReference>
<dbReference type="Proteomes" id="UP000002754">
    <property type="component" value="Unassembled WGS sequence"/>
</dbReference>
<dbReference type="InterPro" id="IPR047661">
    <property type="entry name" value="IstB"/>
</dbReference>
<dbReference type="EMBL" id="ALPT02000131">
    <property type="protein sequence ID" value="KGA95551.1"/>
    <property type="molecule type" value="Genomic_DNA"/>
</dbReference>
<evidence type="ECO:0000256" key="2">
    <source>
        <dbReference type="ARBA" id="ARBA00022741"/>
    </source>
</evidence>
<dbReference type="CDD" id="cd00009">
    <property type="entry name" value="AAA"/>
    <property type="match status" value="1"/>
</dbReference>
<comment type="similarity">
    <text evidence="1">Belongs to the IS21/IS1162 putative ATP-binding protein family.</text>
</comment>
<dbReference type="eggNOG" id="COG1484">
    <property type="taxonomic scope" value="Bacteria"/>
</dbReference>
<organism evidence="5 6">
    <name type="scientific">Alkalihalobacillus alcalophilus ATCC 27647 = CGMCC 1.3604</name>
    <dbReference type="NCBI Taxonomy" id="1218173"/>
    <lineage>
        <taxon>Bacteria</taxon>
        <taxon>Bacillati</taxon>
        <taxon>Bacillota</taxon>
        <taxon>Bacilli</taxon>
        <taxon>Bacillales</taxon>
        <taxon>Bacillaceae</taxon>
        <taxon>Alkalihalobacillus</taxon>
    </lineage>
</organism>
<dbReference type="InterPro" id="IPR002611">
    <property type="entry name" value="IstB_ATP-bd"/>
</dbReference>
<dbReference type="SUPFAM" id="SSF52540">
    <property type="entry name" value="P-loop containing nucleoside triphosphate hydrolases"/>
    <property type="match status" value="1"/>
</dbReference>
<dbReference type="RefSeq" id="WP_040324309.1">
    <property type="nucleotide sequence ID" value="NZ_ALPT02000131.1"/>
</dbReference>
<dbReference type="InterPro" id="IPR027417">
    <property type="entry name" value="P-loop_NTPase"/>
</dbReference>
<feature type="domain" description="AAA+ ATPase" evidence="4">
    <location>
        <begin position="100"/>
        <end position="232"/>
    </location>
</feature>
<dbReference type="InterPro" id="IPR003593">
    <property type="entry name" value="AAA+_ATPase"/>
</dbReference>
<protein>
    <submittedName>
        <fullName evidence="5">ATP-binding protein</fullName>
    </submittedName>
</protein>
<dbReference type="NCBIfam" id="NF038214">
    <property type="entry name" value="IS21_help_AAA"/>
    <property type="match status" value="1"/>
</dbReference>
<proteinExistence type="inferred from homology"/>
<dbReference type="GO" id="GO:0005524">
    <property type="term" value="F:ATP binding"/>
    <property type="evidence" value="ECO:0007669"/>
    <property type="project" value="UniProtKB-KW"/>
</dbReference>
<dbReference type="InterPro" id="IPR028350">
    <property type="entry name" value="DNAC/IstB-like"/>
</dbReference>
<dbReference type="Gene3D" id="3.40.50.300">
    <property type="entry name" value="P-loop containing nucleotide triphosphate hydrolases"/>
    <property type="match status" value="1"/>
</dbReference>
<evidence type="ECO:0000259" key="4">
    <source>
        <dbReference type="SMART" id="SM00382"/>
    </source>
</evidence>
<dbReference type="AlphaFoldDB" id="A0A094WFK5"/>
<comment type="caution">
    <text evidence="5">The sequence shown here is derived from an EMBL/GenBank/DDBJ whole genome shotgun (WGS) entry which is preliminary data.</text>
</comment>
<dbReference type="PRINTS" id="PR00300">
    <property type="entry name" value="CLPPROTEASEA"/>
</dbReference>
<keyword evidence="2" id="KW-0547">Nucleotide-binding</keyword>
<evidence type="ECO:0000313" key="6">
    <source>
        <dbReference type="Proteomes" id="UP000002754"/>
    </source>
</evidence>
<dbReference type="PANTHER" id="PTHR30050">
    <property type="entry name" value="CHROMOSOMAL REPLICATION INITIATOR PROTEIN DNAA"/>
    <property type="match status" value="1"/>
</dbReference>
<dbReference type="Pfam" id="PF01695">
    <property type="entry name" value="IstB_IS21"/>
    <property type="match status" value="1"/>
</dbReference>
<evidence type="ECO:0000313" key="5">
    <source>
        <dbReference type="EMBL" id="KGA95551.1"/>
    </source>
</evidence>
<gene>
    <name evidence="5" type="ORF">BALCAV_0221830</name>
</gene>
<keyword evidence="6" id="KW-1185">Reference proteome</keyword>